<evidence type="ECO:0000313" key="2">
    <source>
        <dbReference type="Proteomes" id="UP001163321"/>
    </source>
</evidence>
<sequence>MAMGRGSMRQALKNMSKLSKRFPGVFRKNRRASDVSTTASASSTSSYDWTSERDARDEELNPTEDAGLIDYSAVTVTANNVDWVILLKATGRLFSAGLLLDRIEVFVSAMSPSATKTRIKRHMDHERALLDHIKERRQKGVNVLREINSEDKDDAWQFGQTMLDVTTSWKPDEDGSVWIKLEGLVDGVDIFNTISVIREVDLYHIWTPFCSQSLLLEEFGRAELAAYLAISSPLLQRDTIIRAFGINAVYEHGYYGYWAEAWTKSPSKAALPCRQCKDGTLDGCKSRGFAP</sequence>
<dbReference type="EMBL" id="CM047585">
    <property type="protein sequence ID" value="KAI9910997.1"/>
    <property type="molecule type" value="Genomic_DNA"/>
</dbReference>
<evidence type="ECO:0000313" key="1">
    <source>
        <dbReference type="EMBL" id="KAI9910997.1"/>
    </source>
</evidence>
<comment type="caution">
    <text evidence="1">The sequence shown here is derived from an EMBL/GenBank/DDBJ whole genome shotgun (WGS) entry which is preliminary data.</text>
</comment>
<name>A0ACC0VXK7_9STRA</name>
<gene>
    <name evidence="1" type="ORF">PsorP6_010091</name>
</gene>
<organism evidence="1 2">
    <name type="scientific">Peronosclerospora sorghi</name>
    <dbReference type="NCBI Taxonomy" id="230839"/>
    <lineage>
        <taxon>Eukaryota</taxon>
        <taxon>Sar</taxon>
        <taxon>Stramenopiles</taxon>
        <taxon>Oomycota</taxon>
        <taxon>Peronosporomycetes</taxon>
        <taxon>Peronosporales</taxon>
        <taxon>Peronosporaceae</taxon>
        <taxon>Peronosclerospora</taxon>
    </lineage>
</organism>
<keyword evidence="2" id="KW-1185">Reference proteome</keyword>
<reference evidence="1 2" key="1">
    <citation type="journal article" date="2022" name="bioRxiv">
        <title>The genome of the oomycete Peronosclerospora sorghi, a cosmopolitan pathogen of maize and sorghum, is inflated with dispersed pseudogenes.</title>
        <authorList>
            <person name="Fletcher K."/>
            <person name="Martin F."/>
            <person name="Isakeit T."/>
            <person name="Cavanaugh K."/>
            <person name="Magill C."/>
            <person name="Michelmore R."/>
        </authorList>
    </citation>
    <scope>NUCLEOTIDE SEQUENCE [LARGE SCALE GENOMIC DNA]</scope>
    <source>
        <strain evidence="1">P6</strain>
    </source>
</reference>
<protein>
    <submittedName>
        <fullName evidence="1">Uncharacterized protein</fullName>
    </submittedName>
</protein>
<proteinExistence type="predicted"/>
<dbReference type="Proteomes" id="UP001163321">
    <property type="component" value="Chromosome 6"/>
</dbReference>
<accession>A0ACC0VXK7</accession>